<reference evidence="2" key="1">
    <citation type="submission" date="2019-03" db="EMBL/GenBank/DDBJ databases">
        <authorList>
            <person name="Olsen N.S."/>
            <person name="Kot W."/>
            <person name="Hansen L.H."/>
        </authorList>
    </citation>
    <scope>NUCLEOTIDE SEQUENCE [LARGE SCALE GENOMIC DNA]</scope>
</reference>
<evidence type="ECO:0000313" key="2">
    <source>
        <dbReference type="Proteomes" id="UP000297046"/>
    </source>
</evidence>
<organism evidence="1 2">
    <name type="scientific">Escherichia phage Sortsne</name>
    <dbReference type="NCBI Taxonomy" id="2562456"/>
    <lineage>
        <taxon>Viruses</taxon>
        <taxon>Duplodnaviria</taxon>
        <taxon>Heunggongvirae</taxon>
        <taxon>Uroviricota</taxon>
        <taxon>Caudoviricetes</taxon>
        <taxon>Sortsnevirus</taxon>
        <taxon>Sortsnevirus sortsne</taxon>
    </lineage>
</organism>
<dbReference type="KEGG" id="vg:55013195"/>
<evidence type="ECO:0000313" key="1">
    <source>
        <dbReference type="EMBL" id="QBZ71622.1"/>
    </source>
</evidence>
<dbReference type="RefSeq" id="YP_009821710.1">
    <property type="nucleotide sequence ID" value="NC_048178.1"/>
</dbReference>
<dbReference type="GeneID" id="55013195"/>
<proteinExistence type="predicted"/>
<keyword evidence="2" id="KW-1185">Reference proteome</keyword>
<dbReference type="Proteomes" id="UP000297046">
    <property type="component" value="Segment"/>
</dbReference>
<accession>A0A4D6DZ84</accession>
<sequence>MDRSAIAIAITNHYHRQPDALDQWVAITNARMGLRRAFAEWSFE</sequence>
<protein>
    <submittedName>
        <fullName evidence="1">Uncharacterized protein</fullName>
    </submittedName>
</protein>
<name>A0A4D6DZ84_9CAUD</name>
<dbReference type="EMBL" id="MK651787">
    <property type="protein sequence ID" value="QBZ71622.1"/>
    <property type="molecule type" value="Genomic_DNA"/>
</dbReference>